<evidence type="ECO:0000256" key="2">
    <source>
        <dbReference type="ARBA" id="ARBA00005254"/>
    </source>
</evidence>
<dbReference type="Gene3D" id="1.10.12.10">
    <property type="entry name" value="Lyase 2-enoyl-coa Hydratase, Chain A, domain 2"/>
    <property type="match status" value="1"/>
</dbReference>
<evidence type="ECO:0000256" key="5">
    <source>
        <dbReference type="ARBA" id="ARBA00023235"/>
    </source>
</evidence>
<dbReference type="PANTHER" id="PTHR43149:SF1">
    <property type="entry name" value="DELTA(3,5)-DELTA(2,4)-DIENOYL-COA ISOMERASE, MITOCHONDRIAL"/>
    <property type="match status" value="1"/>
</dbReference>
<proteinExistence type="inferred from homology"/>
<comment type="pathway">
    <text evidence="1">Lipid metabolism; fatty acid beta-oxidation.</text>
</comment>
<dbReference type="GO" id="GO:0006631">
    <property type="term" value="P:fatty acid metabolic process"/>
    <property type="evidence" value="ECO:0007669"/>
    <property type="project" value="UniProtKB-KW"/>
</dbReference>
<dbReference type="InterPro" id="IPR014748">
    <property type="entry name" value="Enoyl-CoA_hydra_C"/>
</dbReference>
<organism evidence="6">
    <name type="scientific">marine metagenome</name>
    <dbReference type="NCBI Taxonomy" id="408172"/>
    <lineage>
        <taxon>unclassified sequences</taxon>
        <taxon>metagenomes</taxon>
        <taxon>ecological metagenomes</taxon>
    </lineage>
</organism>
<dbReference type="SUPFAM" id="SSF52096">
    <property type="entry name" value="ClpP/crotonase"/>
    <property type="match status" value="1"/>
</dbReference>
<dbReference type="GO" id="GO:0051750">
    <property type="term" value="F:delta(3,5)-delta(2,4)-dienoyl-CoA isomerase activity"/>
    <property type="evidence" value="ECO:0007669"/>
    <property type="project" value="TreeGrafter"/>
</dbReference>
<evidence type="ECO:0008006" key="7">
    <source>
        <dbReference type="Google" id="ProtNLM"/>
    </source>
</evidence>
<dbReference type="EMBL" id="UINC01111807">
    <property type="protein sequence ID" value="SVC80289.1"/>
    <property type="molecule type" value="Genomic_DNA"/>
</dbReference>
<dbReference type="FunFam" id="1.10.12.10:FF:000004">
    <property type="entry name" value="Delta3,5-delta2,4-dienoyl-CoA isomerase"/>
    <property type="match status" value="1"/>
</dbReference>
<evidence type="ECO:0000256" key="4">
    <source>
        <dbReference type="ARBA" id="ARBA00023098"/>
    </source>
</evidence>
<keyword evidence="3" id="KW-0276">Fatty acid metabolism</keyword>
<comment type="similarity">
    <text evidence="2">Belongs to the enoyl-CoA hydratase/isomerase family.</text>
</comment>
<evidence type="ECO:0000313" key="6">
    <source>
        <dbReference type="EMBL" id="SVC80289.1"/>
    </source>
</evidence>
<dbReference type="PANTHER" id="PTHR43149">
    <property type="entry name" value="ENOYL-COA HYDRATASE"/>
    <property type="match status" value="1"/>
</dbReference>
<reference evidence="6" key="1">
    <citation type="submission" date="2018-05" db="EMBL/GenBank/DDBJ databases">
        <authorList>
            <person name="Lanie J.A."/>
            <person name="Ng W.-L."/>
            <person name="Kazmierczak K.M."/>
            <person name="Andrzejewski T.M."/>
            <person name="Davidsen T.M."/>
            <person name="Wayne K.J."/>
            <person name="Tettelin H."/>
            <person name="Glass J.I."/>
            <person name="Rusch D."/>
            <person name="Podicherti R."/>
            <person name="Tsui H.-C.T."/>
            <person name="Winkler M.E."/>
        </authorList>
    </citation>
    <scope>NUCLEOTIDE SEQUENCE</scope>
</reference>
<sequence length="52" mass="5879">RGVKEMLLYSRDHSVASGLNHVATWNSAMLLSSDLEESIMALMQNRPPEYND</sequence>
<dbReference type="InterPro" id="IPR045002">
    <property type="entry name" value="Ech1-like"/>
</dbReference>
<evidence type="ECO:0000256" key="3">
    <source>
        <dbReference type="ARBA" id="ARBA00022832"/>
    </source>
</evidence>
<name>A0A382Q412_9ZZZZ</name>
<evidence type="ECO:0000256" key="1">
    <source>
        <dbReference type="ARBA" id="ARBA00005005"/>
    </source>
</evidence>
<protein>
    <recommendedName>
        <fullName evidence="7">Enoyl-CoA hydratase</fullName>
    </recommendedName>
</protein>
<keyword evidence="4" id="KW-0443">Lipid metabolism</keyword>
<dbReference type="InterPro" id="IPR029045">
    <property type="entry name" value="ClpP/crotonase-like_dom_sf"/>
</dbReference>
<accession>A0A382Q412</accession>
<keyword evidence="5" id="KW-0413">Isomerase</keyword>
<dbReference type="AlphaFoldDB" id="A0A382Q412"/>
<feature type="non-terminal residue" evidence="6">
    <location>
        <position position="1"/>
    </location>
</feature>
<gene>
    <name evidence="6" type="ORF">METZ01_LOCUS333143</name>
</gene>